<feature type="coiled-coil region" evidence="1">
    <location>
        <begin position="162"/>
        <end position="196"/>
    </location>
</feature>
<reference evidence="2 3" key="1">
    <citation type="journal article" date="2019" name="Nat. Ecol. Evol.">
        <title>Megaphylogeny resolves global patterns of mushroom evolution.</title>
        <authorList>
            <person name="Varga T."/>
            <person name="Krizsan K."/>
            <person name="Foldi C."/>
            <person name="Dima B."/>
            <person name="Sanchez-Garcia M."/>
            <person name="Sanchez-Ramirez S."/>
            <person name="Szollosi G.J."/>
            <person name="Szarkandi J.G."/>
            <person name="Papp V."/>
            <person name="Albert L."/>
            <person name="Andreopoulos W."/>
            <person name="Angelini C."/>
            <person name="Antonin V."/>
            <person name="Barry K.W."/>
            <person name="Bougher N.L."/>
            <person name="Buchanan P."/>
            <person name="Buyck B."/>
            <person name="Bense V."/>
            <person name="Catcheside P."/>
            <person name="Chovatia M."/>
            <person name="Cooper J."/>
            <person name="Damon W."/>
            <person name="Desjardin D."/>
            <person name="Finy P."/>
            <person name="Geml J."/>
            <person name="Haridas S."/>
            <person name="Hughes K."/>
            <person name="Justo A."/>
            <person name="Karasinski D."/>
            <person name="Kautmanova I."/>
            <person name="Kiss B."/>
            <person name="Kocsube S."/>
            <person name="Kotiranta H."/>
            <person name="LaButti K.M."/>
            <person name="Lechner B.E."/>
            <person name="Liimatainen K."/>
            <person name="Lipzen A."/>
            <person name="Lukacs Z."/>
            <person name="Mihaltcheva S."/>
            <person name="Morgado L.N."/>
            <person name="Niskanen T."/>
            <person name="Noordeloos M.E."/>
            <person name="Ohm R.A."/>
            <person name="Ortiz-Santana B."/>
            <person name="Ovrebo C."/>
            <person name="Racz N."/>
            <person name="Riley R."/>
            <person name="Savchenko A."/>
            <person name="Shiryaev A."/>
            <person name="Soop K."/>
            <person name="Spirin V."/>
            <person name="Szebenyi C."/>
            <person name="Tomsovsky M."/>
            <person name="Tulloss R.E."/>
            <person name="Uehling J."/>
            <person name="Grigoriev I.V."/>
            <person name="Vagvolgyi C."/>
            <person name="Papp T."/>
            <person name="Martin F.M."/>
            <person name="Miettinen O."/>
            <person name="Hibbett D.S."/>
            <person name="Nagy L.G."/>
        </authorList>
    </citation>
    <scope>NUCLEOTIDE SEQUENCE [LARGE SCALE GENOMIC DNA]</scope>
    <source>
        <strain evidence="2 3">OMC1185</strain>
    </source>
</reference>
<gene>
    <name evidence="2" type="ORF">OE88DRAFT_467303</name>
</gene>
<proteinExistence type="predicted"/>
<name>A0A5C3MUV7_9AGAM</name>
<dbReference type="Proteomes" id="UP000305948">
    <property type="component" value="Unassembled WGS sequence"/>
</dbReference>
<evidence type="ECO:0000256" key="1">
    <source>
        <dbReference type="SAM" id="Coils"/>
    </source>
</evidence>
<protein>
    <submittedName>
        <fullName evidence="2">Uncharacterized protein</fullName>
    </submittedName>
</protein>
<accession>A0A5C3MUV7</accession>
<organism evidence="2 3">
    <name type="scientific">Heliocybe sulcata</name>
    <dbReference type="NCBI Taxonomy" id="5364"/>
    <lineage>
        <taxon>Eukaryota</taxon>
        <taxon>Fungi</taxon>
        <taxon>Dikarya</taxon>
        <taxon>Basidiomycota</taxon>
        <taxon>Agaricomycotina</taxon>
        <taxon>Agaricomycetes</taxon>
        <taxon>Gloeophyllales</taxon>
        <taxon>Gloeophyllaceae</taxon>
        <taxon>Heliocybe</taxon>
    </lineage>
</organism>
<sequence>MCACLSLYTTLGPCPLSSRPSSYLSGTSPSCKAKKTSFRQMSKEPQPDTRPNCAAIIEDRIIAAGTMLDSHPEIASGSQTLPASPLEAEQAVGLPVSFHNEAVHTDMEKLVKASNIAVYTPLSAHHTRTMDQFAKVESQVGGIAHLIEQFRQEAEARTDLILRAVQQANEAQSARMKAIEGEMEALRRDVGKSEAAADDSGKAISDRLAGLEMEVHEMAERVKDPGAFRECSSSLLSRLV</sequence>
<evidence type="ECO:0000313" key="3">
    <source>
        <dbReference type="Proteomes" id="UP000305948"/>
    </source>
</evidence>
<evidence type="ECO:0000313" key="2">
    <source>
        <dbReference type="EMBL" id="TFK49094.1"/>
    </source>
</evidence>
<keyword evidence="3" id="KW-1185">Reference proteome</keyword>
<keyword evidence="1" id="KW-0175">Coiled coil</keyword>
<dbReference type="EMBL" id="ML213517">
    <property type="protein sequence ID" value="TFK49094.1"/>
    <property type="molecule type" value="Genomic_DNA"/>
</dbReference>
<dbReference type="AlphaFoldDB" id="A0A5C3MUV7"/>